<evidence type="ECO:0000313" key="3">
    <source>
        <dbReference type="WBParaSite" id="L893_g12295.t1"/>
    </source>
</evidence>
<reference evidence="3" key="1">
    <citation type="submission" date="2016-11" db="UniProtKB">
        <authorList>
            <consortium name="WormBaseParasite"/>
        </authorList>
    </citation>
    <scope>IDENTIFICATION</scope>
</reference>
<proteinExistence type="predicted"/>
<accession>A0A1I7Y459</accession>
<feature type="chain" id="PRO_5009311716" evidence="1">
    <location>
        <begin position="18"/>
        <end position="121"/>
    </location>
</feature>
<feature type="signal peptide" evidence="1">
    <location>
        <begin position="1"/>
        <end position="17"/>
    </location>
</feature>
<organism evidence="2 3">
    <name type="scientific">Steinernema glaseri</name>
    <dbReference type="NCBI Taxonomy" id="37863"/>
    <lineage>
        <taxon>Eukaryota</taxon>
        <taxon>Metazoa</taxon>
        <taxon>Ecdysozoa</taxon>
        <taxon>Nematoda</taxon>
        <taxon>Chromadorea</taxon>
        <taxon>Rhabditida</taxon>
        <taxon>Tylenchina</taxon>
        <taxon>Panagrolaimomorpha</taxon>
        <taxon>Strongyloidoidea</taxon>
        <taxon>Steinernematidae</taxon>
        <taxon>Steinernema</taxon>
    </lineage>
</organism>
<evidence type="ECO:0000256" key="1">
    <source>
        <dbReference type="SAM" id="SignalP"/>
    </source>
</evidence>
<keyword evidence="2" id="KW-1185">Reference proteome</keyword>
<sequence length="121" mass="13584">MLFLLVTSNGLADLTQGSSWIWLPLMDVTINKSKKTCQLKLDHSIVFEHHRSLCLGHFHHSWDFSTAVELVQLKLSLLASFLQDPIKFTIPIRTGRCSGTKATWDGSNSSLGDRRFASNNP</sequence>
<keyword evidence="1" id="KW-0732">Signal</keyword>
<protein>
    <submittedName>
        <fullName evidence="3">Secreted protein</fullName>
    </submittedName>
</protein>
<evidence type="ECO:0000313" key="2">
    <source>
        <dbReference type="Proteomes" id="UP000095287"/>
    </source>
</evidence>
<dbReference type="Proteomes" id="UP000095287">
    <property type="component" value="Unplaced"/>
</dbReference>
<dbReference type="WBParaSite" id="L893_g12295.t1">
    <property type="protein sequence ID" value="L893_g12295.t1"/>
    <property type="gene ID" value="L893_g12295"/>
</dbReference>
<dbReference type="AlphaFoldDB" id="A0A1I7Y459"/>
<name>A0A1I7Y459_9BILA</name>